<evidence type="ECO:0000313" key="2">
    <source>
        <dbReference type="Proteomes" id="UP001163321"/>
    </source>
</evidence>
<protein>
    <submittedName>
        <fullName evidence="1">Uncharacterized protein</fullName>
    </submittedName>
</protein>
<gene>
    <name evidence="1" type="ORF">PsorP6_005473</name>
</gene>
<reference evidence="1 2" key="1">
    <citation type="journal article" date="2022" name="bioRxiv">
        <title>The genome of the oomycete Peronosclerospora sorghi, a cosmopolitan pathogen of maize and sorghum, is inflated with dispersed pseudogenes.</title>
        <authorList>
            <person name="Fletcher K."/>
            <person name="Martin F."/>
            <person name="Isakeit T."/>
            <person name="Cavanaugh K."/>
            <person name="Magill C."/>
            <person name="Michelmore R."/>
        </authorList>
    </citation>
    <scope>NUCLEOTIDE SEQUENCE [LARGE SCALE GENOMIC DNA]</scope>
    <source>
        <strain evidence="1">P6</strain>
    </source>
</reference>
<dbReference type="EMBL" id="CM047583">
    <property type="protein sequence ID" value="KAI9912406.1"/>
    <property type="molecule type" value="Genomic_DNA"/>
</dbReference>
<accession>A0ACC0W327</accession>
<dbReference type="Proteomes" id="UP001163321">
    <property type="component" value="Chromosome 4"/>
</dbReference>
<sequence length="291" mass="32659">MDTFIRLVPSGCSGAIEVAVQGLLNPATISCSQSPDIHCIQRCANPIKLNADFKISWCDEIYGDMVFGSNVFFPIATLTKTFPVVAFLIPGWRVGWIMVHDRYNVLRDARTAYLKLSQNILGANSLVQVRYVSSSCCDLDKEAALTFIVVTLHQSVIHDIITPAAGYAEEQSLVDFKKRYFATLAENAQFTIETLSKILGLEVIVPQGAMYAIVKVQTDILTTNNDDFNFTQKLLEEESVFVLPVQVTNYHVNRAIVCFGMTSYFRIVFSAPHDALRDAYNHLVEFCRRHE</sequence>
<keyword evidence="2" id="KW-1185">Reference proteome</keyword>
<proteinExistence type="predicted"/>
<comment type="caution">
    <text evidence="1">The sequence shown here is derived from an EMBL/GenBank/DDBJ whole genome shotgun (WGS) entry which is preliminary data.</text>
</comment>
<organism evidence="1 2">
    <name type="scientific">Peronosclerospora sorghi</name>
    <dbReference type="NCBI Taxonomy" id="230839"/>
    <lineage>
        <taxon>Eukaryota</taxon>
        <taxon>Sar</taxon>
        <taxon>Stramenopiles</taxon>
        <taxon>Oomycota</taxon>
        <taxon>Peronosporomycetes</taxon>
        <taxon>Peronosporales</taxon>
        <taxon>Peronosporaceae</taxon>
        <taxon>Peronosclerospora</taxon>
    </lineage>
</organism>
<name>A0ACC0W327_9STRA</name>
<evidence type="ECO:0000313" key="1">
    <source>
        <dbReference type="EMBL" id="KAI9912406.1"/>
    </source>
</evidence>